<dbReference type="Proteomes" id="UP001150603">
    <property type="component" value="Unassembled WGS sequence"/>
</dbReference>
<accession>A0ACC1JCF8</accession>
<gene>
    <name evidence="1" type="ORF">FBU59_002006</name>
</gene>
<evidence type="ECO:0000313" key="2">
    <source>
        <dbReference type="Proteomes" id="UP001150603"/>
    </source>
</evidence>
<sequence length="533" mass="57185">MHVRPLNDARRPSLDVGHSGFDSYGSAALDGFIDQAAASAYTVNPAQPFNMSALHRRHSLASTGLHMSGRYGRSEAAQFSRAGLENGPLGSMSSDNGGNGSGPQSFMANTSSDLQRYQFFGQAAGMNHGPHMPPMPPQMQGPASVMGGGGGGGGIPFVQHARPNPVANAPLSPLEQQQQQQQQQLLQHQHQHMHQLMIQQQMSSTTQPTPPPPHMRRASHPALNHLAGSYASGGMLAPPSSMPGASGATQHMLMPNPATTITPNMPFADMGKGIAYQSLPKEARTYIVQFKGKRCDLYFTAGANIEVKIFPVATGGSAIPVPASSIPPAAKGASKSAKGNGDVVKPGAKLEPGTCVLVEADRGVDLGVIKEELTTLDEIKKFIGQQAAAIAAAVGSGGIDGHGSEPDHKVQPPLSGSKESRVSAIPVPSSSAGVQPVSVKDIYIKRIFREADQREIADFKDNKALDEQKALAMCQSKVLLRRLSMRVVDAEFQFDRRKLTFYFTADRRVDFRELVRELFKHFKTRIWMCQQTN</sequence>
<name>A0ACC1JCF8_9FUNG</name>
<dbReference type="EMBL" id="JANBPW010001033">
    <property type="protein sequence ID" value="KAJ1946523.1"/>
    <property type="molecule type" value="Genomic_DNA"/>
</dbReference>
<reference evidence="1" key="1">
    <citation type="submission" date="2022-07" db="EMBL/GenBank/DDBJ databases">
        <title>Phylogenomic reconstructions and comparative analyses of Kickxellomycotina fungi.</title>
        <authorList>
            <person name="Reynolds N.K."/>
            <person name="Stajich J.E."/>
            <person name="Barry K."/>
            <person name="Grigoriev I.V."/>
            <person name="Crous P."/>
            <person name="Smith M.E."/>
        </authorList>
    </citation>
    <scope>NUCLEOTIDE SEQUENCE</scope>
    <source>
        <strain evidence="1">NRRL 5244</strain>
    </source>
</reference>
<proteinExistence type="predicted"/>
<comment type="caution">
    <text evidence="1">The sequence shown here is derived from an EMBL/GenBank/DDBJ whole genome shotgun (WGS) entry which is preliminary data.</text>
</comment>
<evidence type="ECO:0000313" key="1">
    <source>
        <dbReference type="EMBL" id="KAJ1946523.1"/>
    </source>
</evidence>
<organism evidence="1 2">
    <name type="scientific">Linderina macrospora</name>
    <dbReference type="NCBI Taxonomy" id="4868"/>
    <lineage>
        <taxon>Eukaryota</taxon>
        <taxon>Fungi</taxon>
        <taxon>Fungi incertae sedis</taxon>
        <taxon>Zoopagomycota</taxon>
        <taxon>Kickxellomycotina</taxon>
        <taxon>Kickxellomycetes</taxon>
        <taxon>Kickxellales</taxon>
        <taxon>Kickxellaceae</taxon>
        <taxon>Linderina</taxon>
    </lineage>
</organism>
<protein>
    <submittedName>
        <fullName evidence="1">Uncharacterized protein</fullName>
    </submittedName>
</protein>
<keyword evidence="2" id="KW-1185">Reference proteome</keyword>